<gene>
    <name evidence="3" type="ORF">SAMN05421760_10321</name>
</gene>
<feature type="compositionally biased region" description="Basic and acidic residues" evidence="1">
    <location>
        <begin position="88"/>
        <end position="106"/>
    </location>
</feature>
<dbReference type="Proteomes" id="UP000185999">
    <property type="component" value="Unassembled WGS sequence"/>
</dbReference>
<reference evidence="4" key="1">
    <citation type="submission" date="2017-01" db="EMBL/GenBank/DDBJ databases">
        <authorList>
            <person name="Varghese N."/>
            <person name="Submissions S."/>
        </authorList>
    </citation>
    <scope>NUCLEOTIDE SEQUENCE [LARGE SCALE GENOMIC DNA]</scope>
    <source>
        <strain evidence="4">DSM 22306</strain>
    </source>
</reference>
<dbReference type="AlphaFoldDB" id="A0A1N7KW75"/>
<keyword evidence="4" id="KW-1185">Reference proteome</keyword>
<evidence type="ECO:0008006" key="5">
    <source>
        <dbReference type="Google" id="ProtNLM"/>
    </source>
</evidence>
<feature type="signal peptide" evidence="2">
    <location>
        <begin position="1"/>
        <end position="23"/>
    </location>
</feature>
<evidence type="ECO:0000256" key="1">
    <source>
        <dbReference type="SAM" id="MobiDB-lite"/>
    </source>
</evidence>
<sequence length="106" mass="11309">MKNKKLSVLIAVPALMLAFSVQAHSEKEHMKNAESPECGDMSTMDPGKMDMSDPVMMAMMQQCMSTMQHGSAEPDAASSHGSAESDDASSHGHGDEVKPGHHKPAE</sequence>
<name>A0A1N7KW75_9GAMM</name>
<accession>A0A1N7KW75</accession>
<dbReference type="EMBL" id="FTOE01000003">
    <property type="protein sequence ID" value="SIS65791.1"/>
    <property type="molecule type" value="Genomic_DNA"/>
</dbReference>
<feature type="region of interest" description="Disordered" evidence="1">
    <location>
        <begin position="27"/>
        <end position="52"/>
    </location>
</feature>
<feature type="chain" id="PRO_5012749297" description="Pentapeptide MXKDX repeat protein" evidence="2">
    <location>
        <begin position="24"/>
        <end position="106"/>
    </location>
</feature>
<keyword evidence="2" id="KW-0732">Signal</keyword>
<dbReference type="STRING" id="619304.SAMN05421760_10321"/>
<organism evidence="3 4">
    <name type="scientific">Neptunomonas antarctica</name>
    <dbReference type="NCBI Taxonomy" id="619304"/>
    <lineage>
        <taxon>Bacteria</taxon>
        <taxon>Pseudomonadati</taxon>
        <taxon>Pseudomonadota</taxon>
        <taxon>Gammaproteobacteria</taxon>
        <taxon>Oceanospirillales</taxon>
        <taxon>Oceanospirillaceae</taxon>
        <taxon>Neptunomonas</taxon>
    </lineage>
</organism>
<evidence type="ECO:0000256" key="2">
    <source>
        <dbReference type="SAM" id="SignalP"/>
    </source>
</evidence>
<feature type="region of interest" description="Disordered" evidence="1">
    <location>
        <begin position="65"/>
        <end position="106"/>
    </location>
</feature>
<dbReference type="RefSeq" id="WP_076495976.1">
    <property type="nucleotide sequence ID" value="NZ_FTOE01000003.1"/>
</dbReference>
<proteinExistence type="predicted"/>
<evidence type="ECO:0000313" key="4">
    <source>
        <dbReference type="Proteomes" id="UP000185999"/>
    </source>
</evidence>
<protein>
    <recommendedName>
        <fullName evidence="5">Pentapeptide MXKDX repeat protein</fullName>
    </recommendedName>
</protein>
<evidence type="ECO:0000313" key="3">
    <source>
        <dbReference type="EMBL" id="SIS65791.1"/>
    </source>
</evidence>